<evidence type="ECO:0000256" key="3">
    <source>
        <dbReference type="ARBA" id="ARBA00023015"/>
    </source>
</evidence>
<evidence type="ECO:0000313" key="7">
    <source>
        <dbReference type="EMBL" id="GAA3386566.1"/>
    </source>
</evidence>
<dbReference type="InterPro" id="IPR036390">
    <property type="entry name" value="WH_DNA-bd_sf"/>
</dbReference>
<dbReference type="SMART" id="SM00345">
    <property type="entry name" value="HTH_GNTR"/>
    <property type="match status" value="1"/>
</dbReference>
<evidence type="ECO:0000256" key="2">
    <source>
        <dbReference type="ARBA" id="ARBA00022898"/>
    </source>
</evidence>
<proteinExistence type="inferred from homology"/>
<sequence>MTAEVDRYSGNEDRASDEARLLVALSDWSVGDGPLYQQLAAAIRRGIAEGALPAGSALPAERRLAAVLAVSRATVVAAYDQLRGEGVVESRRGSGTRIARTARASRLPGGDGRVPGGHSAQLFQRLIDGPGTVLSLASAAGSADAAVPAALEEVVRHDLAEAMLDPGYQPHGIASLREAIAGYLTRIGLPSGPGEILVTTGAHQAVDLVAQLYLRPGSRVAVEAPGWPACYDVFRAAGATLVPVPIDQDGVRPEALAAVLTETPVDLVYLMPTFHNPTGALLSAARRRRIVELAAEHDVVVVADDTLSGVSLGHDVPPPLAAFAAAAGDRPVSLIQLGSLSKSVWGGLRVGWARASTDVISRLARRKALADLGSPIIDQLVAARIVPGLETLVERRVPERRAQLATTEALLTEHLPSWRWRTPTGGPCLWVELPGVDAAVFAQVALRHGVEAIPGRSMDLSGGHDAFLRLPYCFSDDFLAEVVRRFATAWAELDRHGPWEPRLRPVV</sequence>
<keyword evidence="7" id="KW-0808">Transferase</keyword>
<dbReference type="CDD" id="cd00609">
    <property type="entry name" value="AAT_like"/>
    <property type="match status" value="1"/>
</dbReference>
<dbReference type="Proteomes" id="UP001501676">
    <property type="component" value="Unassembled WGS sequence"/>
</dbReference>
<name>A0ABP6SWF7_9ACTN</name>
<keyword evidence="3" id="KW-0805">Transcription regulation</keyword>
<dbReference type="Pfam" id="PF00155">
    <property type="entry name" value="Aminotran_1_2"/>
    <property type="match status" value="1"/>
</dbReference>
<evidence type="ECO:0000259" key="6">
    <source>
        <dbReference type="PROSITE" id="PS50949"/>
    </source>
</evidence>
<dbReference type="GO" id="GO:0008483">
    <property type="term" value="F:transaminase activity"/>
    <property type="evidence" value="ECO:0007669"/>
    <property type="project" value="UniProtKB-KW"/>
</dbReference>
<dbReference type="PRINTS" id="PR00035">
    <property type="entry name" value="HTHGNTR"/>
</dbReference>
<dbReference type="PROSITE" id="PS50949">
    <property type="entry name" value="HTH_GNTR"/>
    <property type="match status" value="1"/>
</dbReference>
<dbReference type="InterPro" id="IPR000524">
    <property type="entry name" value="Tscrpt_reg_HTH_GntR"/>
</dbReference>
<reference evidence="8" key="1">
    <citation type="journal article" date="2019" name="Int. J. Syst. Evol. Microbiol.">
        <title>The Global Catalogue of Microorganisms (GCM) 10K type strain sequencing project: providing services to taxonomists for standard genome sequencing and annotation.</title>
        <authorList>
            <consortium name="The Broad Institute Genomics Platform"/>
            <consortium name="The Broad Institute Genome Sequencing Center for Infectious Disease"/>
            <person name="Wu L."/>
            <person name="Ma J."/>
        </authorList>
    </citation>
    <scope>NUCLEOTIDE SEQUENCE [LARGE SCALE GENOMIC DNA]</scope>
    <source>
        <strain evidence="8">JCM 9458</strain>
    </source>
</reference>
<comment type="similarity">
    <text evidence="1">In the C-terminal section; belongs to the class-I pyridoxal-phosphate-dependent aminotransferase family.</text>
</comment>
<dbReference type="InterPro" id="IPR036388">
    <property type="entry name" value="WH-like_DNA-bd_sf"/>
</dbReference>
<dbReference type="Gene3D" id="1.10.10.10">
    <property type="entry name" value="Winged helix-like DNA-binding domain superfamily/Winged helix DNA-binding domain"/>
    <property type="match status" value="1"/>
</dbReference>
<dbReference type="InterPro" id="IPR015422">
    <property type="entry name" value="PyrdxlP-dep_Trfase_small"/>
</dbReference>
<dbReference type="RefSeq" id="WP_345728191.1">
    <property type="nucleotide sequence ID" value="NZ_BAAAYN010000017.1"/>
</dbReference>
<organism evidence="7 8">
    <name type="scientific">Cryptosporangium minutisporangium</name>
    <dbReference type="NCBI Taxonomy" id="113569"/>
    <lineage>
        <taxon>Bacteria</taxon>
        <taxon>Bacillati</taxon>
        <taxon>Actinomycetota</taxon>
        <taxon>Actinomycetes</taxon>
        <taxon>Cryptosporangiales</taxon>
        <taxon>Cryptosporangiaceae</taxon>
        <taxon>Cryptosporangium</taxon>
    </lineage>
</organism>
<protein>
    <submittedName>
        <fullName evidence="7">PLP-dependent aminotransferase family protein</fullName>
    </submittedName>
</protein>
<dbReference type="PANTHER" id="PTHR46577">
    <property type="entry name" value="HTH-TYPE TRANSCRIPTIONAL REGULATORY PROTEIN GABR"/>
    <property type="match status" value="1"/>
</dbReference>
<dbReference type="SUPFAM" id="SSF46785">
    <property type="entry name" value="Winged helix' DNA-binding domain"/>
    <property type="match status" value="1"/>
</dbReference>
<keyword evidence="5" id="KW-0804">Transcription</keyword>
<evidence type="ECO:0000313" key="8">
    <source>
        <dbReference type="Proteomes" id="UP001501676"/>
    </source>
</evidence>
<accession>A0ABP6SWF7</accession>
<dbReference type="EMBL" id="BAAAYN010000017">
    <property type="protein sequence ID" value="GAA3386566.1"/>
    <property type="molecule type" value="Genomic_DNA"/>
</dbReference>
<keyword evidence="4" id="KW-0238">DNA-binding</keyword>
<dbReference type="Pfam" id="PF00392">
    <property type="entry name" value="GntR"/>
    <property type="match status" value="1"/>
</dbReference>
<feature type="domain" description="HTH gntR-type" evidence="6">
    <location>
        <begin position="33"/>
        <end position="101"/>
    </location>
</feature>
<keyword evidence="7" id="KW-0032">Aminotransferase</keyword>
<dbReference type="InterPro" id="IPR015424">
    <property type="entry name" value="PyrdxlP-dep_Trfase"/>
</dbReference>
<dbReference type="Gene3D" id="3.40.640.10">
    <property type="entry name" value="Type I PLP-dependent aspartate aminotransferase-like (Major domain)"/>
    <property type="match status" value="1"/>
</dbReference>
<keyword evidence="8" id="KW-1185">Reference proteome</keyword>
<dbReference type="InterPro" id="IPR051446">
    <property type="entry name" value="HTH_trans_reg/aminotransferase"/>
</dbReference>
<evidence type="ECO:0000256" key="4">
    <source>
        <dbReference type="ARBA" id="ARBA00023125"/>
    </source>
</evidence>
<dbReference type="CDD" id="cd07377">
    <property type="entry name" value="WHTH_GntR"/>
    <property type="match status" value="1"/>
</dbReference>
<dbReference type="SUPFAM" id="SSF53383">
    <property type="entry name" value="PLP-dependent transferases"/>
    <property type="match status" value="1"/>
</dbReference>
<keyword evidence="2" id="KW-0663">Pyridoxal phosphate</keyword>
<gene>
    <name evidence="7" type="ORF">GCM10020369_24720</name>
</gene>
<dbReference type="InterPro" id="IPR015421">
    <property type="entry name" value="PyrdxlP-dep_Trfase_major"/>
</dbReference>
<dbReference type="Gene3D" id="3.90.1150.10">
    <property type="entry name" value="Aspartate Aminotransferase, domain 1"/>
    <property type="match status" value="1"/>
</dbReference>
<dbReference type="PANTHER" id="PTHR46577:SF1">
    <property type="entry name" value="HTH-TYPE TRANSCRIPTIONAL REGULATORY PROTEIN GABR"/>
    <property type="match status" value="1"/>
</dbReference>
<evidence type="ECO:0000256" key="5">
    <source>
        <dbReference type="ARBA" id="ARBA00023163"/>
    </source>
</evidence>
<dbReference type="InterPro" id="IPR004839">
    <property type="entry name" value="Aminotransferase_I/II_large"/>
</dbReference>
<evidence type="ECO:0000256" key="1">
    <source>
        <dbReference type="ARBA" id="ARBA00005384"/>
    </source>
</evidence>
<comment type="caution">
    <text evidence="7">The sequence shown here is derived from an EMBL/GenBank/DDBJ whole genome shotgun (WGS) entry which is preliminary data.</text>
</comment>